<evidence type="ECO:0000313" key="6">
    <source>
        <dbReference type="EMBL" id="GLS19695.1"/>
    </source>
</evidence>
<evidence type="ECO:0000256" key="4">
    <source>
        <dbReference type="SAM" id="SignalP"/>
    </source>
</evidence>
<dbReference type="InterPro" id="IPR006311">
    <property type="entry name" value="TAT_signal"/>
</dbReference>
<evidence type="ECO:0000256" key="3">
    <source>
        <dbReference type="ARBA" id="ARBA00048488"/>
    </source>
</evidence>
<proteinExistence type="predicted"/>
<organism evidence="6 7">
    <name type="scientific">Labrys miyagiensis</name>
    <dbReference type="NCBI Taxonomy" id="346912"/>
    <lineage>
        <taxon>Bacteria</taxon>
        <taxon>Pseudomonadati</taxon>
        <taxon>Pseudomonadota</taxon>
        <taxon>Alphaproteobacteria</taxon>
        <taxon>Hyphomicrobiales</taxon>
        <taxon>Xanthobacteraceae</taxon>
        <taxon>Labrys</taxon>
    </lineage>
</organism>
<evidence type="ECO:0000313" key="7">
    <source>
        <dbReference type="Proteomes" id="UP001156882"/>
    </source>
</evidence>
<feature type="domain" description="MsrB" evidence="5">
    <location>
        <begin position="41"/>
        <end position="162"/>
    </location>
</feature>
<dbReference type="Proteomes" id="UP001156882">
    <property type="component" value="Unassembled WGS sequence"/>
</dbReference>
<evidence type="ECO:0000256" key="1">
    <source>
        <dbReference type="ARBA" id="ARBA00012499"/>
    </source>
</evidence>
<dbReference type="PANTHER" id="PTHR10173:SF57">
    <property type="entry name" value="PEPTIDE-METHIONINE (R)-S-OXIDE REDUCTASE"/>
    <property type="match status" value="1"/>
</dbReference>
<dbReference type="PROSITE" id="PS51790">
    <property type="entry name" value="MSRB"/>
    <property type="match status" value="1"/>
</dbReference>
<reference evidence="7" key="1">
    <citation type="journal article" date="2019" name="Int. J. Syst. Evol. Microbiol.">
        <title>The Global Catalogue of Microorganisms (GCM) 10K type strain sequencing project: providing services to taxonomists for standard genome sequencing and annotation.</title>
        <authorList>
            <consortium name="The Broad Institute Genomics Platform"/>
            <consortium name="The Broad Institute Genome Sequencing Center for Infectious Disease"/>
            <person name="Wu L."/>
            <person name="Ma J."/>
        </authorList>
    </citation>
    <scope>NUCLEOTIDE SEQUENCE [LARGE SCALE GENOMIC DNA]</scope>
    <source>
        <strain evidence="7">NBRC 101365</strain>
    </source>
</reference>
<dbReference type="PANTHER" id="PTHR10173">
    <property type="entry name" value="METHIONINE SULFOXIDE REDUCTASE"/>
    <property type="match status" value="1"/>
</dbReference>
<gene>
    <name evidence="6" type="ORF">GCM10007874_27120</name>
</gene>
<dbReference type="EMBL" id="BSPC01000024">
    <property type="protein sequence ID" value="GLS19695.1"/>
    <property type="molecule type" value="Genomic_DNA"/>
</dbReference>
<evidence type="ECO:0000259" key="5">
    <source>
        <dbReference type="PROSITE" id="PS51790"/>
    </source>
</evidence>
<dbReference type="InterPro" id="IPR011057">
    <property type="entry name" value="Mss4-like_sf"/>
</dbReference>
<dbReference type="InterPro" id="IPR028427">
    <property type="entry name" value="Met_Sox_Rdtase_MsrB"/>
</dbReference>
<protein>
    <recommendedName>
        <fullName evidence="1">peptide-methionine (R)-S-oxide reductase</fullName>
        <ecNumber evidence="1">1.8.4.12</ecNumber>
    </recommendedName>
</protein>
<keyword evidence="4" id="KW-0732">Signal</keyword>
<dbReference type="Gene3D" id="2.170.150.20">
    <property type="entry name" value="Peptide methionine sulfoxide reductase"/>
    <property type="match status" value="1"/>
</dbReference>
<dbReference type="Pfam" id="PF01641">
    <property type="entry name" value="SelR"/>
    <property type="match status" value="1"/>
</dbReference>
<keyword evidence="2" id="KW-0560">Oxidoreductase</keyword>
<evidence type="ECO:0000256" key="2">
    <source>
        <dbReference type="ARBA" id="ARBA00023002"/>
    </source>
</evidence>
<dbReference type="SUPFAM" id="SSF51316">
    <property type="entry name" value="Mss4-like"/>
    <property type="match status" value="1"/>
</dbReference>
<comment type="caution">
    <text evidence="6">The sequence shown here is derived from an EMBL/GenBank/DDBJ whole genome shotgun (WGS) entry which is preliminary data.</text>
</comment>
<dbReference type="RefSeq" id="WP_284312700.1">
    <property type="nucleotide sequence ID" value="NZ_BSPC01000024.1"/>
</dbReference>
<comment type="catalytic activity">
    <reaction evidence="3">
        <text>L-methionyl-[protein] + [thioredoxin]-disulfide + H2O = L-methionyl-(R)-S-oxide-[protein] + [thioredoxin]-dithiol</text>
        <dbReference type="Rhea" id="RHEA:24164"/>
        <dbReference type="Rhea" id="RHEA-COMP:10698"/>
        <dbReference type="Rhea" id="RHEA-COMP:10700"/>
        <dbReference type="Rhea" id="RHEA-COMP:12313"/>
        <dbReference type="Rhea" id="RHEA-COMP:12314"/>
        <dbReference type="ChEBI" id="CHEBI:15377"/>
        <dbReference type="ChEBI" id="CHEBI:16044"/>
        <dbReference type="ChEBI" id="CHEBI:29950"/>
        <dbReference type="ChEBI" id="CHEBI:45764"/>
        <dbReference type="ChEBI" id="CHEBI:50058"/>
        <dbReference type="EC" id="1.8.4.12"/>
    </reaction>
</comment>
<dbReference type="PROSITE" id="PS51318">
    <property type="entry name" value="TAT"/>
    <property type="match status" value="1"/>
</dbReference>
<dbReference type="NCBIfam" id="TIGR00357">
    <property type="entry name" value="peptide-methionine (R)-S-oxide reductase MsrB"/>
    <property type="match status" value="1"/>
</dbReference>
<name>A0ABQ6CIE2_9HYPH</name>
<accession>A0ABQ6CIE2</accession>
<dbReference type="InterPro" id="IPR002579">
    <property type="entry name" value="Met_Sox_Rdtase_MsrB_dom"/>
</dbReference>
<sequence length="164" mass="17659">MLNRRTILKSGVCAIAVLAAGRMLGNGAALAAGADHLKLSDAEWHQRLTDDQYAVLRQEATERPFTSPLLHEERTGVFTCAGCDLALFSSKTKFDSGTGWPSFWAPLDNAVLTKDDNSFGMTRTAVACRRCEGHLGHVFDDGPKPTGLRYCMNGVALKFVAAAA</sequence>
<feature type="signal peptide" evidence="4">
    <location>
        <begin position="1"/>
        <end position="31"/>
    </location>
</feature>
<dbReference type="EC" id="1.8.4.12" evidence="1"/>
<feature type="chain" id="PRO_5046304227" description="peptide-methionine (R)-S-oxide reductase" evidence="4">
    <location>
        <begin position="32"/>
        <end position="164"/>
    </location>
</feature>
<keyword evidence="7" id="KW-1185">Reference proteome</keyword>